<dbReference type="Gene3D" id="1.25.40.20">
    <property type="entry name" value="Ankyrin repeat-containing domain"/>
    <property type="match status" value="1"/>
</dbReference>
<proteinExistence type="predicted"/>
<protein>
    <submittedName>
        <fullName evidence="2">Uncharacterized protein</fullName>
    </submittedName>
</protein>
<sequence length="305" mass="35455">MSIDLEYYAKNIEAWYQNDDFYELRTRYDFCKILSLAKLSGEQFNIILKKLKNFFMEEDIMTMIKVIKVNLGTDISDVLLILDAFAAFLQLPLFTDMKKLIQCDYEMNLLHQCRKTEEDFFKIYKILEYAAQEGDENTLKQSIEEGYCRVKNSFGDNIIISAADNGNLALVQALKHNGAKIRDTNNFNNTVLHKFCENGNLEGVKYALKYIDVNSKTTEDWTPLHFAAANDHADICELLLQQKDIEKNHENNRKETPLALAISRNNKKAIEVLKRDQNNATTMSSPRKPIRVMRKRILRPGDEWF</sequence>
<reference evidence="2" key="1">
    <citation type="submission" date="2006-10" db="EMBL/GenBank/DDBJ databases">
        <authorList>
            <person name="Amadeo P."/>
            <person name="Zhao Q."/>
            <person name="Wortman J."/>
            <person name="Fraser-Liggett C."/>
            <person name="Carlton J."/>
        </authorList>
    </citation>
    <scope>NUCLEOTIDE SEQUENCE</scope>
    <source>
        <strain evidence="2">G3</strain>
    </source>
</reference>
<dbReference type="SMR" id="A2G3H6"/>
<dbReference type="InParanoid" id="A2G3H6"/>
<gene>
    <name evidence="2" type="ORF">TVAG_383170</name>
</gene>
<dbReference type="KEGG" id="tva:4745948"/>
<dbReference type="InterPro" id="IPR028320">
    <property type="entry name" value="iASPP"/>
</dbReference>
<dbReference type="InterPro" id="IPR002110">
    <property type="entry name" value="Ankyrin_rpt"/>
</dbReference>
<accession>A2G3H6</accession>
<dbReference type="InterPro" id="IPR036770">
    <property type="entry name" value="Ankyrin_rpt-contain_sf"/>
</dbReference>
<dbReference type="OrthoDB" id="3200163at2759"/>
<evidence type="ECO:0000313" key="3">
    <source>
        <dbReference type="Proteomes" id="UP000001542"/>
    </source>
</evidence>
<keyword evidence="3" id="KW-1185">Reference proteome</keyword>
<organism evidence="2 3">
    <name type="scientific">Trichomonas vaginalis (strain ATCC PRA-98 / G3)</name>
    <dbReference type="NCBI Taxonomy" id="412133"/>
    <lineage>
        <taxon>Eukaryota</taxon>
        <taxon>Metamonada</taxon>
        <taxon>Parabasalia</taxon>
        <taxon>Trichomonadida</taxon>
        <taxon>Trichomonadidae</taxon>
        <taxon>Trichomonas</taxon>
    </lineage>
</organism>
<dbReference type="PANTHER" id="PTHR24164">
    <property type="entry name" value="RELA-ASSOCIATED INHIBITOR"/>
    <property type="match status" value="1"/>
</dbReference>
<dbReference type="Proteomes" id="UP000001542">
    <property type="component" value="Unassembled WGS sequence"/>
</dbReference>
<dbReference type="PROSITE" id="PS50088">
    <property type="entry name" value="ANK_REPEAT"/>
    <property type="match status" value="1"/>
</dbReference>
<evidence type="ECO:0000256" key="1">
    <source>
        <dbReference type="PROSITE-ProRule" id="PRU00023"/>
    </source>
</evidence>
<dbReference type="EMBL" id="DS114328">
    <property type="protein sequence ID" value="EAX88293.1"/>
    <property type="molecule type" value="Genomic_DNA"/>
</dbReference>
<keyword evidence="1" id="KW-0040">ANK repeat</keyword>
<dbReference type="Pfam" id="PF12796">
    <property type="entry name" value="Ank_2"/>
    <property type="match status" value="1"/>
</dbReference>
<dbReference type="PANTHER" id="PTHR24164:SF4">
    <property type="entry name" value="RELA-ASSOCIATED INHIBITOR"/>
    <property type="match status" value="1"/>
</dbReference>
<dbReference type="SUPFAM" id="SSF48403">
    <property type="entry name" value="Ankyrin repeat"/>
    <property type="match status" value="1"/>
</dbReference>
<dbReference type="VEuPathDB" id="TrichDB:TVAG_383170"/>
<dbReference type="RefSeq" id="XP_001301223.1">
    <property type="nucleotide sequence ID" value="XM_001301222.1"/>
</dbReference>
<dbReference type="GO" id="GO:0006357">
    <property type="term" value="P:regulation of transcription by RNA polymerase II"/>
    <property type="evidence" value="ECO:0000318"/>
    <property type="project" value="GO_Central"/>
</dbReference>
<dbReference type="SMART" id="SM00248">
    <property type="entry name" value="ANK"/>
    <property type="match status" value="4"/>
</dbReference>
<dbReference type="VEuPathDB" id="TrichDB:TVAGG3_0360280"/>
<reference evidence="2" key="2">
    <citation type="journal article" date="2007" name="Science">
        <title>Draft genome sequence of the sexually transmitted pathogen Trichomonas vaginalis.</title>
        <authorList>
            <person name="Carlton J.M."/>
            <person name="Hirt R.P."/>
            <person name="Silva J.C."/>
            <person name="Delcher A.L."/>
            <person name="Schatz M."/>
            <person name="Zhao Q."/>
            <person name="Wortman J.R."/>
            <person name="Bidwell S.L."/>
            <person name="Alsmark U.C.M."/>
            <person name="Besteiro S."/>
            <person name="Sicheritz-Ponten T."/>
            <person name="Noel C.J."/>
            <person name="Dacks J.B."/>
            <person name="Foster P.G."/>
            <person name="Simillion C."/>
            <person name="Van de Peer Y."/>
            <person name="Miranda-Saavedra D."/>
            <person name="Barton G.J."/>
            <person name="Westrop G.D."/>
            <person name="Mueller S."/>
            <person name="Dessi D."/>
            <person name="Fiori P.L."/>
            <person name="Ren Q."/>
            <person name="Paulsen I."/>
            <person name="Zhang H."/>
            <person name="Bastida-Corcuera F.D."/>
            <person name="Simoes-Barbosa A."/>
            <person name="Brown M.T."/>
            <person name="Hayes R.D."/>
            <person name="Mukherjee M."/>
            <person name="Okumura C.Y."/>
            <person name="Schneider R."/>
            <person name="Smith A.J."/>
            <person name="Vanacova S."/>
            <person name="Villalvazo M."/>
            <person name="Haas B.J."/>
            <person name="Pertea M."/>
            <person name="Feldblyum T.V."/>
            <person name="Utterback T.R."/>
            <person name="Shu C.L."/>
            <person name="Osoegawa K."/>
            <person name="de Jong P.J."/>
            <person name="Hrdy I."/>
            <person name="Horvathova L."/>
            <person name="Zubacova Z."/>
            <person name="Dolezal P."/>
            <person name="Malik S.B."/>
            <person name="Logsdon J.M. Jr."/>
            <person name="Henze K."/>
            <person name="Gupta A."/>
            <person name="Wang C.C."/>
            <person name="Dunne R.L."/>
            <person name="Upcroft J.A."/>
            <person name="Upcroft P."/>
            <person name="White O."/>
            <person name="Salzberg S.L."/>
            <person name="Tang P."/>
            <person name="Chiu C.-H."/>
            <person name="Lee Y.-S."/>
            <person name="Embley T.M."/>
            <person name="Coombs G.H."/>
            <person name="Mottram J.C."/>
            <person name="Tachezy J."/>
            <person name="Fraser-Liggett C.M."/>
            <person name="Johnson P.J."/>
        </authorList>
    </citation>
    <scope>NUCLEOTIDE SEQUENCE [LARGE SCALE GENOMIC DNA]</scope>
    <source>
        <strain evidence="2">G3</strain>
    </source>
</reference>
<evidence type="ECO:0000313" key="2">
    <source>
        <dbReference type="EMBL" id="EAX88293.1"/>
    </source>
</evidence>
<feature type="repeat" description="ANK" evidence="1">
    <location>
        <begin position="219"/>
        <end position="241"/>
    </location>
</feature>
<dbReference type="STRING" id="5722.A2G3H6"/>
<name>A2G3H6_TRIV3</name>
<dbReference type="PROSITE" id="PS50297">
    <property type="entry name" value="ANK_REP_REGION"/>
    <property type="match status" value="1"/>
</dbReference>
<dbReference type="AlphaFoldDB" id="A2G3H6"/>
<dbReference type="eggNOG" id="KOG0510">
    <property type="taxonomic scope" value="Eukaryota"/>
</dbReference>